<keyword evidence="1" id="KW-0732">Signal</keyword>
<name>A0A1A2W4S0_MYCSC</name>
<proteinExistence type="predicted"/>
<evidence type="ECO:0008006" key="4">
    <source>
        <dbReference type="Google" id="ProtNLM"/>
    </source>
</evidence>
<organism evidence="2 3">
    <name type="scientific">Mycobacterium scrofulaceum</name>
    <dbReference type="NCBI Taxonomy" id="1783"/>
    <lineage>
        <taxon>Bacteria</taxon>
        <taxon>Bacillati</taxon>
        <taxon>Actinomycetota</taxon>
        <taxon>Actinomycetes</taxon>
        <taxon>Mycobacteriales</taxon>
        <taxon>Mycobacteriaceae</taxon>
        <taxon>Mycobacterium</taxon>
    </lineage>
</organism>
<evidence type="ECO:0000313" key="2">
    <source>
        <dbReference type="EMBL" id="OBI07891.1"/>
    </source>
</evidence>
<dbReference type="EMBL" id="LZJY01000087">
    <property type="protein sequence ID" value="OBI07891.1"/>
    <property type="molecule type" value="Genomic_DNA"/>
</dbReference>
<evidence type="ECO:0000313" key="3">
    <source>
        <dbReference type="Proteomes" id="UP000092207"/>
    </source>
</evidence>
<comment type="caution">
    <text evidence="2">The sequence shown here is derived from an EMBL/GenBank/DDBJ whole genome shotgun (WGS) entry which is preliminary data.</text>
</comment>
<dbReference type="Proteomes" id="UP000092207">
    <property type="component" value="Unassembled WGS sequence"/>
</dbReference>
<gene>
    <name evidence="2" type="ORF">A5679_10025</name>
</gene>
<evidence type="ECO:0000256" key="1">
    <source>
        <dbReference type="SAM" id="SignalP"/>
    </source>
</evidence>
<feature type="chain" id="PRO_5038814265" description="DUF732 domain-containing protein" evidence="1">
    <location>
        <begin position="26"/>
        <end position="145"/>
    </location>
</feature>
<dbReference type="AlphaFoldDB" id="A0A1A2W4S0"/>
<reference evidence="2 3" key="1">
    <citation type="submission" date="2016-06" db="EMBL/GenBank/DDBJ databases">
        <authorList>
            <person name="Kjaerup R.B."/>
            <person name="Dalgaard T.S."/>
            <person name="Juul-Madsen H.R."/>
        </authorList>
    </citation>
    <scope>NUCLEOTIDE SEQUENCE [LARGE SCALE GENOMIC DNA]</scope>
    <source>
        <strain evidence="2 3">E2838</strain>
    </source>
</reference>
<feature type="signal peptide" evidence="1">
    <location>
        <begin position="1"/>
        <end position="25"/>
    </location>
</feature>
<protein>
    <recommendedName>
        <fullName evidence="4">DUF732 domain-containing protein</fullName>
    </recommendedName>
</protein>
<accession>A0A1A2W4S0</accession>
<sequence length="145" mass="14799">MVALAFASAVAIAALILALTRSTTANTTMTSTTAPARRPGEVASAQQHLCETYKLVARAVQVDTNGTDKALARIAATNAALMLENAADDSALDARQSDVARALATAYLMATAKATSGVVSDSEWQAALDDVIAKDAAMKQVCGGA</sequence>